<gene>
    <name evidence="1" type="ORF">GKC33_00520</name>
</gene>
<evidence type="ECO:0000313" key="2">
    <source>
        <dbReference type="Proteomes" id="UP000467635"/>
    </source>
</evidence>
<protein>
    <submittedName>
        <fullName evidence="1">Transcriptional regulator</fullName>
    </submittedName>
</protein>
<dbReference type="Proteomes" id="UP000467635">
    <property type="component" value="Unassembled WGS sequence"/>
</dbReference>
<evidence type="ECO:0000313" key="1">
    <source>
        <dbReference type="EMBL" id="MSE07249.1"/>
    </source>
</evidence>
<name>A0A7X2MD84_9LACO</name>
<comment type="caution">
    <text evidence="1">The sequence shown here is derived from an EMBL/GenBank/DDBJ whole genome shotgun (WGS) entry which is preliminary data.</text>
</comment>
<accession>A0A7X2MD84</accession>
<sequence length="29" mass="3451">MLVMVKLVLVNYMKEHFAKLPSEEETQRS</sequence>
<dbReference type="AlphaFoldDB" id="A0A7X2MD84"/>
<proteinExistence type="predicted"/>
<dbReference type="EMBL" id="WKKX01000009">
    <property type="protein sequence ID" value="MSE07249.1"/>
    <property type="molecule type" value="Genomic_DNA"/>
</dbReference>
<reference evidence="1 2" key="1">
    <citation type="submission" date="2019-11" db="EMBL/GenBank/DDBJ databases">
        <title>Draft Genome Sequence of Plant Growth-Promoting Rhizosphere-Associated Bacteria.</title>
        <authorList>
            <person name="Vasilyev I.Y."/>
            <person name="Radchenko V."/>
            <person name="Ilnitskaya E.V."/>
        </authorList>
    </citation>
    <scope>NUCLEOTIDE SEQUENCE [LARGE SCALE GENOMIC DNA]</scope>
    <source>
        <strain evidence="1 2">VRA_01-1sq_f</strain>
    </source>
</reference>
<organism evidence="1 2">
    <name type="scientific">Ligilactobacillus salivarius</name>
    <dbReference type="NCBI Taxonomy" id="1624"/>
    <lineage>
        <taxon>Bacteria</taxon>
        <taxon>Bacillati</taxon>
        <taxon>Bacillota</taxon>
        <taxon>Bacilli</taxon>
        <taxon>Lactobacillales</taxon>
        <taxon>Lactobacillaceae</taxon>
        <taxon>Ligilactobacillus</taxon>
    </lineage>
</organism>
<feature type="non-terminal residue" evidence="1">
    <location>
        <position position="29"/>
    </location>
</feature>